<comment type="caution">
    <text evidence="5">The sequence shown here is derived from an EMBL/GenBank/DDBJ whole genome shotgun (WGS) entry which is preliminary data.</text>
</comment>
<dbReference type="Pfam" id="PF10531">
    <property type="entry name" value="SLBB"/>
    <property type="match status" value="1"/>
</dbReference>
<dbReference type="OrthoDB" id="193635at2"/>
<gene>
    <name evidence="5" type="ORF">dsat_1273</name>
</gene>
<dbReference type="PANTHER" id="PTHR33619">
    <property type="entry name" value="POLYSACCHARIDE EXPORT PROTEIN GFCE-RELATED"/>
    <property type="match status" value="1"/>
</dbReference>
<dbReference type="GO" id="GO:0015159">
    <property type="term" value="F:polysaccharide transmembrane transporter activity"/>
    <property type="evidence" value="ECO:0007669"/>
    <property type="project" value="InterPro"/>
</dbReference>
<dbReference type="EMBL" id="ATHI01000031">
    <property type="protein sequence ID" value="EPR30551.1"/>
    <property type="molecule type" value="Genomic_DNA"/>
</dbReference>
<dbReference type="PATRIC" id="fig|1121439.3.peg.2658"/>
<evidence type="ECO:0000256" key="1">
    <source>
        <dbReference type="ARBA" id="ARBA00022729"/>
    </source>
</evidence>
<dbReference type="PANTHER" id="PTHR33619:SF3">
    <property type="entry name" value="POLYSACCHARIDE EXPORT PROTEIN GFCE-RELATED"/>
    <property type="match status" value="1"/>
</dbReference>
<dbReference type="Gene3D" id="3.10.560.10">
    <property type="entry name" value="Outer membrane lipoprotein wza domain like"/>
    <property type="match status" value="1"/>
</dbReference>
<sequence length="273" mass="30018">MAWVRIALLVVGLAVASSNAFAEGQTSVDDYIIGAGDVLQVIVWGEGDLNAGALVRPDGKISLPGAGEIHAEGLTPLQLQHEITSRLERLVKDPVVTVAMSQIVNSKAYIVGGGVPSGVYELRQKTTLLQLMANVDLTRADLRSAHILRNQQRLDTDFHALFHKGDITQDVPLRNNDIIFFPALPEPYVYVLGAFNSPRALPYREGLTVLDAILECGGFNKFANRDNTVIVRRENDQETRIEVSARRLVEGKDLSQNVLLRQGDYVIANESFF</sequence>
<evidence type="ECO:0000313" key="5">
    <source>
        <dbReference type="EMBL" id="EPR30551.1"/>
    </source>
</evidence>
<keyword evidence="1 2" id="KW-0732">Signal</keyword>
<feature type="domain" description="Polysaccharide export protein N-terminal" evidence="3">
    <location>
        <begin position="27"/>
        <end position="100"/>
    </location>
</feature>
<evidence type="ECO:0000256" key="2">
    <source>
        <dbReference type="SAM" id="SignalP"/>
    </source>
</evidence>
<dbReference type="Proteomes" id="UP000014975">
    <property type="component" value="Unassembled WGS sequence"/>
</dbReference>
<dbReference type="AlphaFoldDB" id="S7T1U8"/>
<evidence type="ECO:0000259" key="4">
    <source>
        <dbReference type="Pfam" id="PF10531"/>
    </source>
</evidence>
<evidence type="ECO:0000259" key="3">
    <source>
        <dbReference type="Pfam" id="PF02563"/>
    </source>
</evidence>
<dbReference type="STRING" id="1121439.dsat_1273"/>
<reference evidence="5 6" key="1">
    <citation type="journal article" date="2013" name="Genome Announc.">
        <title>Draft genome sequences for three mercury-methylating, sulfate-reducing bacteria.</title>
        <authorList>
            <person name="Brown S.D."/>
            <person name="Hurt R.A.Jr."/>
            <person name="Gilmour C.C."/>
            <person name="Elias D.A."/>
        </authorList>
    </citation>
    <scope>NUCLEOTIDE SEQUENCE [LARGE SCALE GENOMIC DNA]</scope>
    <source>
        <strain evidence="5 6">DSM 16529</strain>
    </source>
</reference>
<name>S7T1U8_9BACT</name>
<evidence type="ECO:0000313" key="6">
    <source>
        <dbReference type="Proteomes" id="UP000014975"/>
    </source>
</evidence>
<feature type="chain" id="PRO_5004544418" evidence="2">
    <location>
        <begin position="23"/>
        <end position="273"/>
    </location>
</feature>
<proteinExistence type="predicted"/>
<keyword evidence="6" id="KW-1185">Reference proteome</keyword>
<dbReference type="InterPro" id="IPR003715">
    <property type="entry name" value="Poly_export_N"/>
</dbReference>
<dbReference type="Pfam" id="PF02563">
    <property type="entry name" value="Poly_export"/>
    <property type="match status" value="1"/>
</dbReference>
<dbReference type="eggNOG" id="COG1596">
    <property type="taxonomic scope" value="Bacteria"/>
</dbReference>
<dbReference type="RefSeq" id="WP_020887970.1">
    <property type="nucleotide sequence ID" value="NZ_ATHI01000031.1"/>
</dbReference>
<organism evidence="5 6">
    <name type="scientific">Alkalidesulfovibrio alkalitolerans DSM 16529</name>
    <dbReference type="NCBI Taxonomy" id="1121439"/>
    <lineage>
        <taxon>Bacteria</taxon>
        <taxon>Pseudomonadati</taxon>
        <taxon>Thermodesulfobacteriota</taxon>
        <taxon>Desulfovibrionia</taxon>
        <taxon>Desulfovibrionales</taxon>
        <taxon>Desulfovibrionaceae</taxon>
        <taxon>Alkalidesulfovibrio</taxon>
    </lineage>
</organism>
<protein>
    <submittedName>
        <fullName evidence="5">Polysaccharide export protein</fullName>
    </submittedName>
</protein>
<dbReference type="Gene3D" id="3.30.1950.10">
    <property type="entry name" value="wza like domain"/>
    <property type="match status" value="1"/>
</dbReference>
<dbReference type="InterPro" id="IPR019554">
    <property type="entry name" value="Soluble_ligand-bd"/>
</dbReference>
<feature type="domain" description="Soluble ligand binding" evidence="4">
    <location>
        <begin position="188"/>
        <end position="235"/>
    </location>
</feature>
<feature type="signal peptide" evidence="2">
    <location>
        <begin position="1"/>
        <end position="22"/>
    </location>
</feature>
<accession>S7T1U8</accession>
<dbReference type="InterPro" id="IPR049712">
    <property type="entry name" value="Poly_export"/>
</dbReference>